<evidence type="ECO:0000313" key="2">
    <source>
        <dbReference type="EMBL" id="KAJ8387431.1"/>
    </source>
</evidence>
<accession>A0AAD7W7U2</accession>
<organism evidence="2 3">
    <name type="scientific">Aldrovandia affinis</name>
    <dbReference type="NCBI Taxonomy" id="143900"/>
    <lineage>
        <taxon>Eukaryota</taxon>
        <taxon>Metazoa</taxon>
        <taxon>Chordata</taxon>
        <taxon>Craniata</taxon>
        <taxon>Vertebrata</taxon>
        <taxon>Euteleostomi</taxon>
        <taxon>Actinopterygii</taxon>
        <taxon>Neopterygii</taxon>
        <taxon>Teleostei</taxon>
        <taxon>Notacanthiformes</taxon>
        <taxon>Halosauridae</taxon>
        <taxon>Aldrovandia</taxon>
    </lineage>
</organism>
<gene>
    <name evidence="2" type="ORF">AAFF_G00156690</name>
</gene>
<evidence type="ECO:0000256" key="1">
    <source>
        <dbReference type="SAM" id="MobiDB-lite"/>
    </source>
</evidence>
<feature type="region of interest" description="Disordered" evidence="1">
    <location>
        <begin position="21"/>
        <end position="48"/>
    </location>
</feature>
<name>A0AAD7W7U2_9TELE</name>
<dbReference type="EMBL" id="JAINUG010000211">
    <property type="protein sequence ID" value="KAJ8387431.1"/>
    <property type="molecule type" value="Genomic_DNA"/>
</dbReference>
<dbReference type="AlphaFoldDB" id="A0AAD7W7U2"/>
<keyword evidence="3" id="KW-1185">Reference proteome</keyword>
<proteinExistence type="predicted"/>
<reference evidence="2" key="1">
    <citation type="journal article" date="2023" name="Science">
        <title>Genome structures resolve the early diversification of teleost fishes.</title>
        <authorList>
            <person name="Parey E."/>
            <person name="Louis A."/>
            <person name="Montfort J."/>
            <person name="Bouchez O."/>
            <person name="Roques C."/>
            <person name="Iampietro C."/>
            <person name="Lluch J."/>
            <person name="Castinel A."/>
            <person name="Donnadieu C."/>
            <person name="Desvignes T."/>
            <person name="Floi Bucao C."/>
            <person name="Jouanno E."/>
            <person name="Wen M."/>
            <person name="Mejri S."/>
            <person name="Dirks R."/>
            <person name="Jansen H."/>
            <person name="Henkel C."/>
            <person name="Chen W.J."/>
            <person name="Zahm M."/>
            <person name="Cabau C."/>
            <person name="Klopp C."/>
            <person name="Thompson A.W."/>
            <person name="Robinson-Rechavi M."/>
            <person name="Braasch I."/>
            <person name="Lecointre G."/>
            <person name="Bobe J."/>
            <person name="Postlethwait J.H."/>
            <person name="Berthelot C."/>
            <person name="Roest Crollius H."/>
            <person name="Guiguen Y."/>
        </authorList>
    </citation>
    <scope>NUCLEOTIDE SEQUENCE</scope>
    <source>
        <strain evidence="2">NC1722</strain>
    </source>
</reference>
<comment type="caution">
    <text evidence="2">The sequence shown here is derived from an EMBL/GenBank/DDBJ whole genome shotgun (WGS) entry which is preliminary data.</text>
</comment>
<protein>
    <submittedName>
        <fullName evidence="2">Uncharacterized protein</fullName>
    </submittedName>
</protein>
<sequence length="127" mass="13717">MADRTPIRSSAVPAHTCPVSGAFTNDGSVPGSKDTFASGDGQTGTRMQLSSWPKAIQTPTQWLRGTATLFAPVPDEALTASERRCSDIARSRHRRRIVEGALCCGRVTVMSRDRVGGGRRSVMSERR</sequence>
<dbReference type="Proteomes" id="UP001221898">
    <property type="component" value="Unassembled WGS sequence"/>
</dbReference>
<evidence type="ECO:0000313" key="3">
    <source>
        <dbReference type="Proteomes" id="UP001221898"/>
    </source>
</evidence>